<accession>A0A821CK01</accession>
<proteinExistence type="predicted"/>
<keyword evidence="2" id="KW-1185">Reference proteome</keyword>
<dbReference type="EMBL" id="CAJOBG010073196">
    <property type="protein sequence ID" value="CAF4602747.1"/>
    <property type="molecule type" value="Genomic_DNA"/>
</dbReference>
<sequence length="95" mass="10914">HACVILAYTLDEEDIKASEKESGRLLSNLLNLLRKNMRALTKKSKNEEAIESNITLLVEALQSLVQHDQIKVEILKQNALYLLIDNYQTFNDRSK</sequence>
<evidence type="ECO:0000313" key="2">
    <source>
        <dbReference type="Proteomes" id="UP000663866"/>
    </source>
</evidence>
<comment type="caution">
    <text evidence="1">The sequence shown here is derived from an EMBL/GenBank/DDBJ whole genome shotgun (WGS) entry which is preliminary data.</text>
</comment>
<feature type="non-terminal residue" evidence="1">
    <location>
        <position position="95"/>
    </location>
</feature>
<gene>
    <name evidence="1" type="ORF">OVN521_LOCUS45235</name>
</gene>
<dbReference type="AlphaFoldDB" id="A0A821CK01"/>
<dbReference type="Proteomes" id="UP000663866">
    <property type="component" value="Unassembled WGS sequence"/>
</dbReference>
<reference evidence="1" key="1">
    <citation type="submission" date="2021-02" db="EMBL/GenBank/DDBJ databases">
        <authorList>
            <person name="Nowell W R."/>
        </authorList>
    </citation>
    <scope>NUCLEOTIDE SEQUENCE</scope>
</reference>
<protein>
    <submittedName>
        <fullName evidence="1">Uncharacterized protein</fullName>
    </submittedName>
</protein>
<feature type="non-terminal residue" evidence="1">
    <location>
        <position position="1"/>
    </location>
</feature>
<name>A0A821CK01_9BILA</name>
<organism evidence="1 2">
    <name type="scientific">Rotaria magnacalcarata</name>
    <dbReference type="NCBI Taxonomy" id="392030"/>
    <lineage>
        <taxon>Eukaryota</taxon>
        <taxon>Metazoa</taxon>
        <taxon>Spiralia</taxon>
        <taxon>Gnathifera</taxon>
        <taxon>Rotifera</taxon>
        <taxon>Eurotatoria</taxon>
        <taxon>Bdelloidea</taxon>
        <taxon>Philodinida</taxon>
        <taxon>Philodinidae</taxon>
        <taxon>Rotaria</taxon>
    </lineage>
</organism>
<evidence type="ECO:0000313" key="1">
    <source>
        <dbReference type="EMBL" id="CAF4602747.1"/>
    </source>
</evidence>